<dbReference type="Pfam" id="PF13188">
    <property type="entry name" value="PAS_8"/>
    <property type="match status" value="1"/>
</dbReference>
<reference evidence="9" key="1">
    <citation type="journal article" date="2015" name="Proc. Natl. Acad. Sci. U.S.A.">
        <title>Networks of energetic and metabolic interactions define dynamics in microbial communities.</title>
        <authorList>
            <person name="Embree M."/>
            <person name="Liu J.K."/>
            <person name="Al-Bassam M.M."/>
            <person name="Zengler K."/>
        </authorList>
    </citation>
    <scope>NUCLEOTIDE SEQUENCE</scope>
</reference>
<dbReference type="PANTHER" id="PTHR43304">
    <property type="entry name" value="PHYTOCHROME-LIKE PROTEIN CPH1"/>
    <property type="match status" value="1"/>
</dbReference>
<dbReference type="Gene3D" id="3.30.450.20">
    <property type="entry name" value="PAS domain"/>
    <property type="match status" value="5"/>
</dbReference>
<organism evidence="9">
    <name type="scientific">hydrocarbon metagenome</name>
    <dbReference type="NCBI Taxonomy" id="938273"/>
    <lineage>
        <taxon>unclassified sequences</taxon>
        <taxon>metagenomes</taxon>
        <taxon>ecological metagenomes</taxon>
    </lineage>
</organism>
<dbReference type="PANTHER" id="PTHR43304:SF1">
    <property type="entry name" value="PAC DOMAIN-CONTAINING PROTEIN"/>
    <property type="match status" value="1"/>
</dbReference>
<sequence>MAQAIGDVAGRGSPHGGICVSEETTCRAIEDVRRCLEDLMRASGIPPDSEMLDEFSARIDALYSQHAAETDAAIDGWHPTILDVLAQQIFLVDAEDRVTRANRAARQVLGDGIAGMDLSRVMQRAAIRSPDGRPLGKKELPGCRTLPEEETAGMRVLITDRQGKTKSMLASASPLISGGEQIGSVVGLQDITDLAAAETERRHLLRQMRAATADLLELSADLDRERQNLTRILSSLPDRVMIIDADGRLSYANPPAARYIGRKPEEIAGRTWQELGMPPEVMEGVMAAVRSVFASGGQASGEACHVRADGVLHFEYIATPLPGADGGIAAALATFRDVSDRRRLESALSDAEKKYRPLFERMREAVYILQVVRDGDGNPIDYRYLDLNRQGEAALGRAAAELAGMSVHDVYGELEEPLSGLMNAVARSGEPGHTEFYSHALGQYLEVTAYSPEANRLALISSDITARKLAEEGLQASEEKFRTIAQRSFDVIATSDPEGRITYVSPAVERALGYAPEELIGTCLQEIILPSSQRAFRQAHDAVLEGKEAECLQLEVRKKDGGPAVLEVNCSPIAAGGAIAGTQCTGRDITERMRVEAALRDAARRMQDLEFIVNSSPAIAFRCRASPGLPVEFISENVAVFGYSPEEFTGGHLSLRDIAHPDDRGRIDADTLHTPQDDRDVFAFQYRIFTCSGEVRWVEERTWMRRDEGGAVSCYQGIIMDITERKALDAAKQQAYERIEQNIEQFAILGDHIRHPLQVILAQADLMEDEATAEKIHEQVRRIDALVKRLDQGWIESRKIREYLQRND</sequence>
<evidence type="ECO:0000256" key="3">
    <source>
        <dbReference type="ARBA" id="ARBA00022553"/>
    </source>
</evidence>
<dbReference type="InterPro" id="IPR052162">
    <property type="entry name" value="Sensor_kinase/Photoreceptor"/>
</dbReference>
<dbReference type="EMBL" id="LNQE01001292">
    <property type="protein sequence ID" value="KUG19429.1"/>
    <property type="molecule type" value="Genomic_DNA"/>
</dbReference>
<dbReference type="EC" id="2.7.13.3" evidence="2"/>
<feature type="domain" description="PAC" evidence="8">
    <location>
        <begin position="299"/>
        <end position="350"/>
    </location>
</feature>
<feature type="domain" description="PAC" evidence="8">
    <location>
        <begin position="550"/>
        <end position="601"/>
    </location>
</feature>
<keyword evidence="4" id="KW-0808">Transferase</keyword>
<dbReference type="NCBIfam" id="TIGR00229">
    <property type="entry name" value="sensory_box"/>
    <property type="match status" value="4"/>
</dbReference>
<dbReference type="InterPro" id="IPR013655">
    <property type="entry name" value="PAS_fold_3"/>
</dbReference>
<dbReference type="Pfam" id="PF08448">
    <property type="entry name" value="PAS_4"/>
    <property type="match status" value="3"/>
</dbReference>
<feature type="domain" description="PAS" evidence="7">
    <location>
        <begin position="225"/>
        <end position="296"/>
    </location>
</feature>
<dbReference type="SUPFAM" id="SSF55785">
    <property type="entry name" value="PYP-like sensor domain (PAS domain)"/>
    <property type="match status" value="5"/>
</dbReference>
<dbReference type="InterPro" id="IPR000700">
    <property type="entry name" value="PAS-assoc_C"/>
</dbReference>
<dbReference type="InterPro" id="IPR001610">
    <property type="entry name" value="PAC"/>
</dbReference>
<comment type="caution">
    <text evidence="9">The sequence shown here is derived from an EMBL/GenBank/DDBJ whole genome shotgun (WGS) entry which is preliminary data.</text>
</comment>
<dbReference type="InterPro" id="IPR013656">
    <property type="entry name" value="PAS_4"/>
</dbReference>
<dbReference type="InterPro" id="IPR003661">
    <property type="entry name" value="HisK_dim/P_dom"/>
</dbReference>
<name>A0A0W8FEV7_9ZZZZ</name>
<evidence type="ECO:0000256" key="4">
    <source>
        <dbReference type="ARBA" id="ARBA00022679"/>
    </source>
</evidence>
<keyword evidence="6" id="KW-0175">Coiled coil</keyword>
<feature type="coiled-coil region" evidence="6">
    <location>
        <begin position="194"/>
        <end position="228"/>
    </location>
</feature>
<proteinExistence type="predicted"/>
<feature type="domain" description="PAS" evidence="7">
    <location>
        <begin position="640"/>
        <end position="667"/>
    </location>
</feature>
<keyword evidence="3" id="KW-0597">Phosphoprotein</keyword>
<dbReference type="SMART" id="SM00091">
    <property type="entry name" value="PAS"/>
    <property type="match status" value="5"/>
</dbReference>
<evidence type="ECO:0000256" key="6">
    <source>
        <dbReference type="SAM" id="Coils"/>
    </source>
</evidence>
<comment type="catalytic activity">
    <reaction evidence="1">
        <text>ATP + protein L-histidine = ADP + protein N-phospho-L-histidine.</text>
        <dbReference type="EC" id="2.7.13.3"/>
    </reaction>
</comment>
<dbReference type="GO" id="GO:0000155">
    <property type="term" value="F:phosphorelay sensor kinase activity"/>
    <property type="evidence" value="ECO:0007669"/>
    <property type="project" value="InterPro"/>
</dbReference>
<evidence type="ECO:0000313" key="9">
    <source>
        <dbReference type="EMBL" id="KUG19429.1"/>
    </source>
</evidence>
<dbReference type="PROSITE" id="PS50113">
    <property type="entry name" value="PAC"/>
    <property type="match status" value="3"/>
</dbReference>
<dbReference type="SMART" id="SM00086">
    <property type="entry name" value="PAC"/>
    <property type="match status" value="4"/>
</dbReference>
<dbReference type="Pfam" id="PF08447">
    <property type="entry name" value="PAS_3"/>
    <property type="match status" value="1"/>
</dbReference>
<keyword evidence="5" id="KW-0418">Kinase</keyword>
<dbReference type="AlphaFoldDB" id="A0A0W8FEV7"/>
<evidence type="ECO:0000256" key="1">
    <source>
        <dbReference type="ARBA" id="ARBA00000085"/>
    </source>
</evidence>
<dbReference type="InterPro" id="IPR035965">
    <property type="entry name" value="PAS-like_dom_sf"/>
</dbReference>
<evidence type="ECO:0000256" key="2">
    <source>
        <dbReference type="ARBA" id="ARBA00012438"/>
    </source>
</evidence>
<feature type="domain" description="PAC" evidence="8">
    <location>
        <begin position="682"/>
        <end position="734"/>
    </location>
</feature>
<accession>A0A0W8FEV7</accession>
<evidence type="ECO:0000259" key="8">
    <source>
        <dbReference type="PROSITE" id="PS50113"/>
    </source>
</evidence>
<dbReference type="InterPro" id="IPR000014">
    <property type="entry name" value="PAS"/>
</dbReference>
<feature type="domain" description="PAS" evidence="7">
    <location>
        <begin position="477"/>
        <end position="547"/>
    </location>
</feature>
<dbReference type="SMART" id="SM00388">
    <property type="entry name" value="HisKA"/>
    <property type="match status" value="1"/>
</dbReference>
<evidence type="ECO:0000259" key="7">
    <source>
        <dbReference type="PROSITE" id="PS50112"/>
    </source>
</evidence>
<dbReference type="CDD" id="cd00130">
    <property type="entry name" value="PAS"/>
    <property type="match status" value="3"/>
</dbReference>
<protein>
    <recommendedName>
        <fullName evidence="2">histidine kinase</fullName>
        <ecNumber evidence="2">2.7.13.3</ecNumber>
    </recommendedName>
</protein>
<evidence type="ECO:0000256" key="5">
    <source>
        <dbReference type="ARBA" id="ARBA00022777"/>
    </source>
</evidence>
<gene>
    <name evidence="9" type="ORF">ASZ90_010850</name>
</gene>
<dbReference type="PROSITE" id="PS50112">
    <property type="entry name" value="PAS"/>
    <property type="match status" value="3"/>
</dbReference>